<evidence type="ECO:0000256" key="1">
    <source>
        <dbReference type="SAM" id="MobiDB-lite"/>
    </source>
</evidence>
<protein>
    <submittedName>
        <fullName evidence="2">Uncharacterized protein</fullName>
    </submittedName>
</protein>
<dbReference type="SUPFAM" id="SSF52161">
    <property type="entry name" value="Ribosomal protein L13"/>
    <property type="match status" value="1"/>
</dbReference>
<keyword evidence="3" id="KW-1185">Reference proteome</keyword>
<sequence>MSSRTSSFGGVVLCCEGISISGNFYRNKLNYLTFLCKQINTTPLLRPLPLLNPQRPKARCSTRPSEARPLWTTSRSLKGSHHPMTRKSTQWFLPPSRLHW</sequence>
<evidence type="ECO:0000313" key="3">
    <source>
        <dbReference type="Proteomes" id="UP000242450"/>
    </source>
</evidence>
<organism evidence="2 3">
    <name type="scientific">Cervus elaphus hippelaphus</name>
    <name type="common">European red deer</name>
    <dbReference type="NCBI Taxonomy" id="46360"/>
    <lineage>
        <taxon>Eukaryota</taxon>
        <taxon>Metazoa</taxon>
        <taxon>Chordata</taxon>
        <taxon>Craniata</taxon>
        <taxon>Vertebrata</taxon>
        <taxon>Euteleostomi</taxon>
        <taxon>Mammalia</taxon>
        <taxon>Eutheria</taxon>
        <taxon>Laurasiatheria</taxon>
        <taxon>Artiodactyla</taxon>
        <taxon>Ruminantia</taxon>
        <taxon>Pecora</taxon>
        <taxon>Cervidae</taxon>
        <taxon>Cervinae</taxon>
        <taxon>Cervus</taxon>
    </lineage>
</organism>
<dbReference type="EMBL" id="MKHE01000008">
    <property type="protein sequence ID" value="OWK12857.1"/>
    <property type="molecule type" value="Genomic_DNA"/>
</dbReference>
<gene>
    <name evidence="2" type="ORF">Celaphus_00014898</name>
</gene>
<comment type="caution">
    <text evidence="2">The sequence shown here is derived from an EMBL/GenBank/DDBJ whole genome shotgun (WGS) entry which is preliminary data.</text>
</comment>
<name>A0A212D3M4_CEREH</name>
<dbReference type="OrthoDB" id="10586745at2759"/>
<reference evidence="2 3" key="1">
    <citation type="journal article" date="2018" name="Mol. Genet. Genomics">
        <title>The red deer Cervus elaphus genome CerEla1.0: sequencing, annotating, genes, and chromosomes.</title>
        <authorList>
            <person name="Bana N.A."/>
            <person name="Nyiri A."/>
            <person name="Nagy J."/>
            <person name="Frank K."/>
            <person name="Nagy T."/>
            <person name="Steger V."/>
            <person name="Schiller M."/>
            <person name="Lakatos P."/>
            <person name="Sugar L."/>
            <person name="Horn P."/>
            <person name="Barta E."/>
            <person name="Orosz L."/>
        </authorList>
    </citation>
    <scope>NUCLEOTIDE SEQUENCE [LARGE SCALE GENOMIC DNA]</scope>
    <source>
        <strain evidence="2">Hungarian</strain>
    </source>
</reference>
<dbReference type="GO" id="GO:0003735">
    <property type="term" value="F:structural constituent of ribosome"/>
    <property type="evidence" value="ECO:0007669"/>
    <property type="project" value="InterPro"/>
</dbReference>
<dbReference type="Proteomes" id="UP000242450">
    <property type="component" value="Chromosome 8"/>
</dbReference>
<dbReference type="GO" id="GO:0005840">
    <property type="term" value="C:ribosome"/>
    <property type="evidence" value="ECO:0007669"/>
    <property type="project" value="InterPro"/>
</dbReference>
<proteinExistence type="predicted"/>
<dbReference type="GO" id="GO:0006412">
    <property type="term" value="P:translation"/>
    <property type="evidence" value="ECO:0007669"/>
    <property type="project" value="InterPro"/>
</dbReference>
<accession>A0A212D3M4</accession>
<feature type="region of interest" description="Disordered" evidence="1">
    <location>
        <begin position="55"/>
        <end position="100"/>
    </location>
</feature>
<dbReference type="InterPro" id="IPR036899">
    <property type="entry name" value="Ribosomal_uL13_sf"/>
</dbReference>
<evidence type="ECO:0000313" key="2">
    <source>
        <dbReference type="EMBL" id="OWK12857.1"/>
    </source>
</evidence>
<dbReference type="AlphaFoldDB" id="A0A212D3M4"/>